<proteinExistence type="predicted"/>
<dbReference type="Proteomes" id="UP000076584">
    <property type="component" value="Unassembled WGS sequence"/>
</dbReference>
<feature type="compositionally biased region" description="Basic and acidic residues" evidence="1">
    <location>
        <begin position="126"/>
        <end position="143"/>
    </location>
</feature>
<feature type="region of interest" description="Disordered" evidence="1">
    <location>
        <begin position="122"/>
        <end position="170"/>
    </location>
</feature>
<protein>
    <submittedName>
        <fullName evidence="2">Uncharacterized protein</fullName>
    </submittedName>
</protein>
<feature type="region of interest" description="Disordered" evidence="1">
    <location>
        <begin position="208"/>
        <end position="255"/>
    </location>
</feature>
<name>A0A166T4J7_COLIC</name>
<gene>
    <name evidence="2" type="ORF">CI238_12146</name>
</gene>
<evidence type="ECO:0000313" key="3">
    <source>
        <dbReference type="Proteomes" id="UP000076584"/>
    </source>
</evidence>
<keyword evidence="3" id="KW-1185">Reference proteome</keyword>
<evidence type="ECO:0000313" key="2">
    <source>
        <dbReference type="EMBL" id="KZL71572.1"/>
    </source>
</evidence>
<organism evidence="2 3">
    <name type="scientific">Colletotrichum incanum</name>
    <name type="common">Soybean anthracnose fungus</name>
    <dbReference type="NCBI Taxonomy" id="1573173"/>
    <lineage>
        <taxon>Eukaryota</taxon>
        <taxon>Fungi</taxon>
        <taxon>Dikarya</taxon>
        <taxon>Ascomycota</taxon>
        <taxon>Pezizomycotina</taxon>
        <taxon>Sordariomycetes</taxon>
        <taxon>Hypocreomycetidae</taxon>
        <taxon>Glomerellales</taxon>
        <taxon>Glomerellaceae</taxon>
        <taxon>Colletotrichum</taxon>
        <taxon>Colletotrichum spaethianum species complex</taxon>
    </lineage>
</organism>
<sequence>MAEQLSTAGYSYFESIKITSAPKDLRHSTRTFQLTTSVAASALGTSSMELSCYPSAQRETKHLEGGKHRIGSVGCFADRLRQGFYRPSRNEMTSNCIDNVEVEATASALTVAACEHSCVRTPDFVEPERPDPNDDGRIHDHSHSNYYGPDASRSNSFETASKVQSMARGHRRRLLQRGAILQPHPRSNSRLEFSRVLPTSGPAARTALTPAAAAASPPPKPQRLCPRRRRRPRRPMDLSLPPSRTRLGKPLRPAT</sequence>
<reference evidence="2 3" key="1">
    <citation type="submission" date="2015-06" db="EMBL/GenBank/DDBJ databases">
        <title>Survival trade-offs in plant roots during colonization by closely related pathogenic and mutualistic fungi.</title>
        <authorList>
            <person name="Hacquard S."/>
            <person name="Kracher B."/>
            <person name="Hiruma K."/>
            <person name="Weinman A."/>
            <person name="Muench P."/>
            <person name="Garrido Oter R."/>
            <person name="Ver Loren van Themaat E."/>
            <person name="Dallerey J.-F."/>
            <person name="Damm U."/>
            <person name="Henrissat B."/>
            <person name="Lespinet O."/>
            <person name="Thon M."/>
            <person name="Kemen E."/>
            <person name="McHardy A.C."/>
            <person name="Schulze-Lefert P."/>
            <person name="O'Connell R.J."/>
        </authorList>
    </citation>
    <scope>NUCLEOTIDE SEQUENCE [LARGE SCALE GENOMIC DNA]</scope>
    <source>
        <strain evidence="2 3">MAFF 238704</strain>
    </source>
</reference>
<accession>A0A166T4J7</accession>
<comment type="caution">
    <text evidence="2">The sequence shown here is derived from an EMBL/GenBank/DDBJ whole genome shotgun (WGS) entry which is preliminary data.</text>
</comment>
<dbReference type="EMBL" id="LFIW01002401">
    <property type="protein sequence ID" value="KZL71572.1"/>
    <property type="molecule type" value="Genomic_DNA"/>
</dbReference>
<feature type="compositionally biased region" description="Polar residues" evidence="1">
    <location>
        <begin position="152"/>
        <end position="164"/>
    </location>
</feature>
<dbReference type="AlphaFoldDB" id="A0A166T4J7"/>
<feature type="non-terminal residue" evidence="2">
    <location>
        <position position="255"/>
    </location>
</feature>
<evidence type="ECO:0000256" key="1">
    <source>
        <dbReference type="SAM" id="MobiDB-lite"/>
    </source>
</evidence>